<feature type="coiled-coil region" evidence="4">
    <location>
        <begin position="73"/>
        <end position="109"/>
    </location>
</feature>
<comment type="subunit">
    <text evidence="1">Self-associates forming complexes of several hundred monomers.</text>
</comment>
<dbReference type="AlphaFoldDB" id="A0A915IGY3"/>
<organism evidence="6 7">
    <name type="scientific">Romanomermis culicivorax</name>
    <name type="common">Nematode worm</name>
    <dbReference type="NCBI Taxonomy" id="13658"/>
    <lineage>
        <taxon>Eukaryota</taxon>
        <taxon>Metazoa</taxon>
        <taxon>Ecdysozoa</taxon>
        <taxon>Nematoda</taxon>
        <taxon>Enoplea</taxon>
        <taxon>Dorylaimia</taxon>
        <taxon>Mermithida</taxon>
        <taxon>Mermithoidea</taxon>
        <taxon>Mermithidae</taxon>
        <taxon>Romanomermis</taxon>
    </lineage>
</organism>
<sequence>MPNWTPKEELRLREICLEYRLVLDSAHRNSDTTKKKVHVWKIIEAEVNAQNPDVRRSLEDIKIKWKNLKSRAKEDLSDAKKSVRKRREKLALEKEKLNLEEEKFEFEKSKFAVEQRLIQAKTKYFLLKLLIETAIVVGTSVSPVLNDNTTLTSLTNISSGAIHDHTRGITEIANGTANLQSATQPTPVGVQDTTSPLRRSLFEEYEYNQALSNLVSTIGRVLKSELSKSAIVAAAPPPPNPQLSYKNAFDKETKVLKPGQVKSLIKRGRLSSTTTKTPVHDEKLDIKIDDEKIVTIRPLPTNVPAKIDSRTIGVRSVSE</sequence>
<evidence type="ECO:0000313" key="7">
    <source>
        <dbReference type="WBParaSite" id="nRc.2.0.1.t12591-RA"/>
    </source>
</evidence>
<evidence type="ECO:0000256" key="4">
    <source>
        <dbReference type="SAM" id="Coils"/>
    </source>
</evidence>
<comment type="function">
    <text evidence="3">Involved in transvection phenomena (= synapsis-dependent gene expression), where the synaptic pairing of chromosomes carrying genes with which zeste interacts influences the expression of these genes. Zeste binds to DNA and stimulates transcription from a nearby promoter.</text>
</comment>
<dbReference type="Proteomes" id="UP000887565">
    <property type="component" value="Unplaced"/>
</dbReference>
<dbReference type="InterPro" id="IPR028002">
    <property type="entry name" value="Myb_DNA-bind_5"/>
</dbReference>
<keyword evidence="6" id="KW-1185">Reference proteome</keyword>
<evidence type="ECO:0000256" key="3">
    <source>
        <dbReference type="ARBA" id="ARBA00025466"/>
    </source>
</evidence>
<dbReference type="Pfam" id="PF13873">
    <property type="entry name" value="Myb_DNA-bind_5"/>
    <property type="match status" value="1"/>
</dbReference>
<dbReference type="WBParaSite" id="nRc.2.0.1.t12591-RA">
    <property type="protein sequence ID" value="nRc.2.0.1.t12591-RA"/>
    <property type="gene ID" value="nRc.2.0.1.g12591"/>
</dbReference>
<evidence type="ECO:0000256" key="1">
    <source>
        <dbReference type="ARBA" id="ARBA00011764"/>
    </source>
</evidence>
<name>A0A915IGY3_ROMCU</name>
<evidence type="ECO:0000259" key="5">
    <source>
        <dbReference type="Pfam" id="PF13873"/>
    </source>
</evidence>
<evidence type="ECO:0000313" key="6">
    <source>
        <dbReference type="Proteomes" id="UP000887565"/>
    </source>
</evidence>
<reference evidence="7" key="1">
    <citation type="submission" date="2022-11" db="UniProtKB">
        <authorList>
            <consortium name="WormBaseParasite"/>
        </authorList>
    </citation>
    <scope>IDENTIFICATION</scope>
</reference>
<proteinExistence type="predicted"/>
<feature type="domain" description="Myb/SANT-like DNA-binding" evidence="5">
    <location>
        <begin position="2"/>
        <end position="76"/>
    </location>
</feature>
<keyword evidence="4" id="KW-0175">Coiled coil</keyword>
<accession>A0A915IGY3</accession>
<evidence type="ECO:0000256" key="2">
    <source>
        <dbReference type="ARBA" id="ARBA00016807"/>
    </source>
</evidence>
<protein>
    <recommendedName>
        <fullName evidence="2">Regulatory protein zeste</fullName>
    </recommendedName>
</protein>